<proteinExistence type="predicted"/>
<dbReference type="EMBL" id="CP023668">
    <property type="protein sequence ID" value="ATG97165.1"/>
    <property type="molecule type" value="Genomic_DNA"/>
</dbReference>
<organism evidence="1 2">
    <name type="scientific">Mesoplasma lactucae ATCC 49193</name>
    <dbReference type="NCBI Taxonomy" id="81460"/>
    <lineage>
        <taxon>Bacteria</taxon>
        <taxon>Bacillati</taxon>
        <taxon>Mycoplasmatota</taxon>
        <taxon>Mollicutes</taxon>
        <taxon>Entomoplasmatales</taxon>
        <taxon>Entomoplasmataceae</taxon>
        <taxon>Mesoplasma</taxon>
    </lineage>
</organism>
<dbReference type="KEGG" id="mlac:CP520_00085"/>
<gene>
    <name evidence="1" type="ORF">CP520_00085</name>
</gene>
<keyword evidence="2" id="KW-1185">Reference proteome</keyword>
<name>A0A291IQG6_9MOLU</name>
<evidence type="ECO:0000313" key="2">
    <source>
        <dbReference type="Proteomes" id="UP000232227"/>
    </source>
</evidence>
<dbReference type="Proteomes" id="UP000232227">
    <property type="component" value="Chromosome"/>
</dbReference>
<reference evidence="1 2" key="1">
    <citation type="submission" date="2017-09" db="EMBL/GenBank/DDBJ databases">
        <title>SPAdes assembly of the Mesoplasma lactucae genome.</title>
        <authorList>
            <person name="Knight T.F."/>
            <person name="Rubinstein R."/>
            <person name="Citino T."/>
        </authorList>
    </citation>
    <scope>NUCLEOTIDE SEQUENCE [LARGE SCALE GENOMIC DNA]</scope>
    <source>
        <strain evidence="1 2">831-C4</strain>
    </source>
</reference>
<dbReference type="AlphaFoldDB" id="A0A291IQG6"/>
<dbReference type="InterPro" id="IPR027417">
    <property type="entry name" value="P-loop_NTPase"/>
</dbReference>
<protein>
    <submittedName>
        <fullName evidence="1">Uncharacterized protein</fullName>
    </submittedName>
</protein>
<accession>A0A291IQG6</accession>
<sequence length="237" mass="28193">MKNFYDKYENLLTPDNYELWRLKEDVNRINATIKDADLILSNDEGSKFPNFKKIEKQIYKLEKSINSLSDKKESLVKKIKIKRNIKQINKIKSKIGLETSTPTKIKPVKNAFLILGNPGCGKTYYIENDFSTKINKKNAFLFNCFQMQNNFRDELFSQFMNYSYLFKKGIYKRLPNFFYKIFNFFSISVLANFSSDSRSDNFCRRKQLRIKMIFLIVDSYFLPIYSNLYSYMDCSLI</sequence>
<evidence type="ECO:0000313" key="1">
    <source>
        <dbReference type="EMBL" id="ATG97165.1"/>
    </source>
</evidence>
<dbReference type="RefSeq" id="WP_096862453.1">
    <property type="nucleotide sequence ID" value="NZ_CP023668.1"/>
</dbReference>
<dbReference type="Gene3D" id="3.40.50.300">
    <property type="entry name" value="P-loop containing nucleotide triphosphate hydrolases"/>
    <property type="match status" value="1"/>
</dbReference>